<sequence length="113" mass="13053">MFLVDLHRILVAESMRSRAVARVLCSTLWRSSRFTRSSLQDLDLSLNDTYWASGAMRLIREDPSRHPPVTRGSDDHSPGLRNQLKMTGGVQRRSMNRKCPRIMSVSIQVHQRY</sequence>
<comment type="caution">
    <text evidence="2">The sequence shown here is derived from an EMBL/GenBank/DDBJ whole genome shotgun (WGS) entry which is preliminary data.</text>
</comment>
<dbReference type="Proteomes" id="UP000822688">
    <property type="component" value="Chromosome V"/>
</dbReference>
<dbReference type="AlphaFoldDB" id="A0A8T0HSD8"/>
<organism evidence="2 3">
    <name type="scientific">Ceratodon purpureus</name>
    <name type="common">Fire moss</name>
    <name type="synonym">Dicranum purpureum</name>
    <dbReference type="NCBI Taxonomy" id="3225"/>
    <lineage>
        <taxon>Eukaryota</taxon>
        <taxon>Viridiplantae</taxon>
        <taxon>Streptophyta</taxon>
        <taxon>Embryophyta</taxon>
        <taxon>Bryophyta</taxon>
        <taxon>Bryophytina</taxon>
        <taxon>Bryopsida</taxon>
        <taxon>Dicranidae</taxon>
        <taxon>Pseudoditrichales</taxon>
        <taxon>Ditrichaceae</taxon>
        <taxon>Ceratodon</taxon>
    </lineage>
</organism>
<name>A0A8T0HSD8_CERPU</name>
<proteinExistence type="predicted"/>
<feature type="region of interest" description="Disordered" evidence="1">
    <location>
        <begin position="61"/>
        <end position="92"/>
    </location>
</feature>
<dbReference type="EMBL" id="CM026426">
    <property type="protein sequence ID" value="KAG0573717.1"/>
    <property type="molecule type" value="Genomic_DNA"/>
</dbReference>
<evidence type="ECO:0000313" key="3">
    <source>
        <dbReference type="Proteomes" id="UP000822688"/>
    </source>
</evidence>
<gene>
    <name evidence="2" type="ORF">KC19_VG203300</name>
</gene>
<accession>A0A8T0HSD8</accession>
<evidence type="ECO:0000256" key="1">
    <source>
        <dbReference type="SAM" id="MobiDB-lite"/>
    </source>
</evidence>
<reference evidence="2" key="1">
    <citation type="submission" date="2020-06" db="EMBL/GenBank/DDBJ databases">
        <title>WGS assembly of Ceratodon purpureus strain R40.</title>
        <authorList>
            <person name="Carey S.B."/>
            <person name="Jenkins J."/>
            <person name="Shu S."/>
            <person name="Lovell J.T."/>
            <person name="Sreedasyam A."/>
            <person name="Maumus F."/>
            <person name="Tiley G.P."/>
            <person name="Fernandez-Pozo N."/>
            <person name="Barry K."/>
            <person name="Chen C."/>
            <person name="Wang M."/>
            <person name="Lipzen A."/>
            <person name="Daum C."/>
            <person name="Saski C.A."/>
            <person name="Payton A.C."/>
            <person name="Mcbreen J.C."/>
            <person name="Conrad R.E."/>
            <person name="Kollar L.M."/>
            <person name="Olsson S."/>
            <person name="Huttunen S."/>
            <person name="Landis J.B."/>
            <person name="Wickett N.J."/>
            <person name="Johnson M.G."/>
            <person name="Rensing S.A."/>
            <person name="Grimwood J."/>
            <person name="Schmutz J."/>
            <person name="Mcdaniel S.F."/>
        </authorList>
    </citation>
    <scope>NUCLEOTIDE SEQUENCE</scope>
    <source>
        <strain evidence="2">R40</strain>
    </source>
</reference>
<keyword evidence="3" id="KW-1185">Reference proteome</keyword>
<evidence type="ECO:0000313" key="2">
    <source>
        <dbReference type="EMBL" id="KAG0573717.1"/>
    </source>
</evidence>
<protein>
    <submittedName>
        <fullName evidence="2">Uncharacterized protein</fullName>
    </submittedName>
</protein>